<name>A0ACC2PR09_9HYME</name>
<reference evidence="1" key="1">
    <citation type="submission" date="2023-04" db="EMBL/GenBank/DDBJ databases">
        <title>A chromosome-level genome assembly of the parasitoid wasp Eretmocerus hayati.</title>
        <authorList>
            <person name="Zhong Y."/>
            <person name="Liu S."/>
            <person name="Liu Y."/>
        </authorList>
    </citation>
    <scope>NUCLEOTIDE SEQUENCE</scope>
    <source>
        <strain evidence="1">ZJU_SS_LIU_2023</strain>
    </source>
</reference>
<evidence type="ECO:0000313" key="2">
    <source>
        <dbReference type="Proteomes" id="UP001239111"/>
    </source>
</evidence>
<keyword evidence="2" id="KW-1185">Reference proteome</keyword>
<dbReference type="Proteomes" id="UP001239111">
    <property type="component" value="Chromosome 1"/>
</dbReference>
<sequence length="709" mass="81276">MEVLKRPSKLEKAALQNRQRVQNRRRKKKLKLESDTSQSAENVEEINLMPGIFATDDNSSSTDFQIKNIENSNGEVSNITRRADFISDDENSDGSGTNSESSKTADCFNNCSIAGTSFGDKIRKWASKDVAFSKVTELSKILNEHHPEIPKSTKTLFKSDLNLSDRIRKFNVLNPLDTSEYVYFGIVCHLMKVVNIALHAENILRLKINVDGMTPFKSSPLNFWPILGLVHHECATYKPFVIAAYYGRGKPYSVHVYLDEFIKELNHLCREGITIAERKFEVTIKCFCCDKPARSFLKCVVNHGAYYACERCWVSGFQYLGRMVYPLRDWRSRTDQSFRERENLEHHDGVSPLLELRDNENKPIDMIFLFMQEFMHAGPLGIMKKLMVEQWFADDSKTTRSNRAIGSLRLKNLVGQVTKELQRVTRDLNNLSPLKAKDFRLLLLYCAPLVFKGVISEDEYKHFMLLHVACRILHSKDLINKFGDYTRMFLHRFVLLCEHIYGLEFVVLNPHILSHLYEDVVNMGCSVTYLDAFIFEGYLSELKKSLRSGNRPLAQLCQKVEFDLELNSKKATSNVDLLILNHSQSQNLYHVSSLKYLNFELTTSKPDNVILMKNGCILEIKDMVCSSLQVDAAKLYVLGEKLQILGSAYDYPVPSSALSTYSVKRGEDCEIFKFPLCELSCKMMLCEIFEFSTDEEQLFAIPLLKMVAS</sequence>
<gene>
    <name evidence="1" type="ORF">QAD02_021843</name>
</gene>
<dbReference type="EMBL" id="CM056741">
    <property type="protein sequence ID" value="KAJ8686050.1"/>
    <property type="molecule type" value="Genomic_DNA"/>
</dbReference>
<comment type="caution">
    <text evidence="1">The sequence shown here is derived from an EMBL/GenBank/DDBJ whole genome shotgun (WGS) entry which is preliminary data.</text>
</comment>
<accession>A0ACC2PR09</accession>
<protein>
    <submittedName>
        <fullName evidence="1">Uncharacterized protein</fullName>
    </submittedName>
</protein>
<organism evidence="1 2">
    <name type="scientific">Eretmocerus hayati</name>
    <dbReference type="NCBI Taxonomy" id="131215"/>
    <lineage>
        <taxon>Eukaryota</taxon>
        <taxon>Metazoa</taxon>
        <taxon>Ecdysozoa</taxon>
        <taxon>Arthropoda</taxon>
        <taxon>Hexapoda</taxon>
        <taxon>Insecta</taxon>
        <taxon>Pterygota</taxon>
        <taxon>Neoptera</taxon>
        <taxon>Endopterygota</taxon>
        <taxon>Hymenoptera</taxon>
        <taxon>Apocrita</taxon>
        <taxon>Proctotrupomorpha</taxon>
        <taxon>Chalcidoidea</taxon>
        <taxon>Aphelinidae</taxon>
        <taxon>Aphelininae</taxon>
        <taxon>Eretmocerus</taxon>
    </lineage>
</organism>
<proteinExistence type="predicted"/>
<evidence type="ECO:0000313" key="1">
    <source>
        <dbReference type="EMBL" id="KAJ8686050.1"/>
    </source>
</evidence>